<reference evidence="1 2" key="1">
    <citation type="submission" date="2017-04" db="EMBL/GenBank/DDBJ databases">
        <title>Draft genome sequence of Tuber borchii Vittad., a whitish edible truffle.</title>
        <authorList>
            <consortium name="DOE Joint Genome Institute"/>
            <person name="Murat C."/>
            <person name="Kuo A."/>
            <person name="Barry K.W."/>
            <person name="Clum A."/>
            <person name="Dockter R.B."/>
            <person name="Fauchery L."/>
            <person name="Iotti M."/>
            <person name="Kohler A."/>
            <person name="Labutti K."/>
            <person name="Lindquist E.A."/>
            <person name="Lipzen A."/>
            <person name="Ohm R.A."/>
            <person name="Wang M."/>
            <person name="Grigoriev I.V."/>
            <person name="Zambonelli A."/>
            <person name="Martin F.M."/>
        </authorList>
    </citation>
    <scope>NUCLEOTIDE SEQUENCE [LARGE SCALE GENOMIC DNA]</scope>
    <source>
        <strain evidence="1 2">Tbo3840</strain>
    </source>
</reference>
<dbReference type="STRING" id="42251.A0A2T6ZAM1"/>
<keyword evidence="2" id="KW-1185">Reference proteome</keyword>
<accession>A0A2T6ZAM1</accession>
<dbReference type="EMBL" id="NESQ01000508">
    <property type="protein sequence ID" value="PUU72552.1"/>
    <property type="molecule type" value="Genomic_DNA"/>
</dbReference>
<dbReference type="Gene3D" id="3.40.50.300">
    <property type="entry name" value="P-loop containing nucleotide triphosphate hydrolases"/>
    <property type="match status" value="1"/>
</dbReference>
<dbReference type="AlphaFoldDB" id="A0A2T6ZAM1"/>
<evidence type="ECO:0000313" key="1">
    <source>
        <dbReference type="EMBL" id="PUU72552.1"/>
    </source>
</evidence>
<name>A0A2T6ZAM1_TUBBO</name>
<dbReference type="Proteomes" id="UP000244722">
    <property type="component" value="Unassembled WGS sequence"/>
</dbReference>
<organism evidence="1 2">
    <name type="scientific">Tuber borchii</name>
    <name type="common">White truffle</name>
    <dbReference type="NCBI Taxonomy" id="42251"/>
    <lineage>
        <taxon>Eukaryota</taxon>
        <taxon>Fungi</taxon>
        <taxon>Dikarya</taxon>
        <taxon>Ascomycota</taxon>
        <taxon>Pezizomycotina</taxon>
        <taxon>Pezizomycetes</taxon>
        <taxon>Pezizales</taxon>
        <taxon>Tuberaceae</taxon>
        <taxon>Tuber</taxon>
    </lineage>
</organism>
<dbReference type="OrthoDB" id="447173at2759"/>
<sequence length="56" mass="6392">SVLHNNKLLTLPEGERLSLPSNFCIMFEDKTLKYPTSTTVRQCDMFGSVKISFPEQ</sequence>
<comment type="caution">
    <text evidence="1">The sequence shown here is derived from an EMBL/GenBank/DDBJ whole genome shotgun (WGS) entry which is preliminary data.</text>
</comment>
<gene>
    <name evidence="1" type="ORF">B9Z19DRAFT_1009273</name>
</gene>
<dbReference type="InterPro" id="IPR027417">
    <property type="entry name" value="P-loop_NTPase"/>
</dbReference>
<proteinExistence type="predicted"/>
<evidence type="ECO:0000313" key="2">
    <source>
        <dbReference type="Proteomes" id="UP000244722"/>
    </source>
</evidence>
<feature type="non-terminal residue" evidence="1">
    <location>
        <position position="1"/>
    </location>
</feature>
<protein>
    <submittedName>
        <fullName evidence="1">Uncharacterized protein</fullName>
    </submittedName>
</protein>